<gene>
    <name evidence="1" type="ORF">EC604_09825</name>
</gene>
<evidence type="ECO:0000313" key="1">
    <source>
        <dbReference type="EMBL" id="KAA8784146.1"/>
    </source>
</evidence>
<dbReference type="AlphaFoldDB" id="A0A5M9WR88"/>
<dbReference type="OrthoDB" id="343110at2"/>
<sequence>MEYRVRQLVLQGKLDMEGSPRAMRFYRVRISGGM</sequence>
<proteinExistence type="predicted"/>
<reference evidence="1 2" key="1">
    <citation type="journal article" date="2019" name="J. Ind. Microbiol. Biotechnol.">
        <title>Paenibacillus amylolyticus 27C64 has a diverse set of carbohydrate-active enzymes and complete pectin deconstruction system.</title>
        <authorList>
            <person name="Keggi C."/>
            <person name="Doran-Peterson J."/>
        </authorList>
    </citation>
    <scope>NUCLEOTIDE SEQUENCE [LARGE SCALE GENOMIC DNA]</scope>
    <source>
        <strain evidence="1 2">27C64</strain>
    </source>
</reference>
<organism evidence="1 2">
    <name type="scientific">Paenibacillus amylolyticus</name>
    <dbReference type="NCBI Taxonomy" id="1451"/>
    <lineage>
        <taxon>Bacteria</taxon>
        <taxon>Bacillati</taxon>
        <taxon>Bacillota</taxon>
        <taxon>Bacilli</taxon>
        <taxon>Bacillales</taxon>
        <taxon>Paenibacillaceae</taxon>
        <taxon>Paenibacillus</taxon>
    </lineage>
</organism>
<protein>
    <submittedName>
        <fullName evidence="1">Uncharacterized protein</fullName>
    </submittedName>
</protein>
<evidence type="ECO:0000313" key="2">
    <source>
        <dbReference type="Proteomes" id="UP000323664"/>
    </source>
</evidence>
<comment type="caution">
    <text evidence="1">The sequence shown here is derived from an EMBL/GenBank/DDBJ whole genome shotgun (WGS) entry which is preliminary data.</text>
</comment>
<dbReference type="EMBL" id="RIAS01000004">
    <property type="protein sequence ID" value="KAA8784146.1"/>
    <property type="molecule type" value="Genomic_DNA"/>
</dbReference>
<dbReference type="Proteomes" id="UP000323664">
    <property type="component" value="Unassembled WGS sequence"/>
</dbReference>
<name>A0A5M9WR88_PAEAM</name>
<accession>A0A5M9WR88</accession>